<protein>
    <submittedName>
        <fullName evidence="1">Uncharacterized protein</fullName>
    </submittedName>
</protein>
<accession>A0ACC0W3R2</accession>
<evidence type="ECO:0000313" key="1">
    <source>
        <dbReference type="EMBL" id="KAI9912646.1"/>
    </source>
</evidence>
<proteinExistence type="predicted"/>
<comment type="caution">
    <text evidence="1">The sequence shown here is derived from an EMBL/GenBank/DDBJ whole genome shotgun (WGS) entry which is preliminary data.</text>
</comment>
<organism evidence="1 2">
    <name type="scientific">Peronosclerospora sorghi</name>
    <dbReference type="NCBI Taxonomy" id="230839"/>
    <lineage>
        <taxon>Eukaryota</taxon>
        <taxon>Sar</taxon>
        <taxon>Stramenopiles</taxon>
        <taxon>Oomycota</taxon>
        <taxon>Peronosporomycetes</taxon>
        <taxon>Peronosporales</taxon>
        <taxon>Peronosporaceae</taxon>
        <taxon>Peronosclerospora</taxon>
    </lineage>
</organism>
<reference evidence="1 2" key="1">
    <citation type="journal article" date="2022" name="bioRxiv">
        <title>The genome of the oomycete Peronosclerospora sorghi, a cosmopolitan pathogen of maize and sorghum, is inflated with dispersed pseudogenes.</title>
        <authorList>
            <person name="Fletcher K."/>
            <person name="Martin F."/>
            <person name="Isakeit T."/>
            <person name="Cavanaugh K."/>
            <person name="Magill C."/>
            <person name="Michelmore R."/>
        </authorList>
    </citation>
    <scope>NUCLEOTIDE SEQUENCE [LARGE SCALE GENOMIC DNA]</scope>
    <source>
        <strain evidence="1">P6</strain>
    </source>
</reference>
<keyword evidence="2" id="KW-1185">Reference proteome</keyword>
<name>A0ACC0W3R2_9STRA</name>
<evidence type="ECO:0000313" key="2">
    <source>
        <dbReference type="Proteomes" id="UP001163321"/>
    </source>
</evidence>
<dbReference type="Proteomes" id="UP001163321">
    <property type="component" value="Chromosome 4"/>
</dbReference>
<dbReference type="EMBL" id="CM047583">
    <property type="protein sequence ID" value="KAI9912646.1"/>
    <property type="molecule type" value="Genomic_DNA"/>
</dbReference>
<gene>
    <name evidence="1" type="ORF">PsorP6_006498</name>
</gene>
<sequence>MSTKQCSNTNVDSSRQSTKVDERRRQCMKRKCTGVAMATKRCERSDREEDVTIVEPGTRADASEDGDTLTSLSEVDSDDEE</sequence>